<sequence>MALLIDTHSSAAKPALLLPHQVYEKPNQEEVSIASTFLPHEMYDSKKSKNGEPINDDHSTKEVQKICGATTGWVVMVDEESTSIALVNTFARRVQIKLPQLSSSLEGGQQNTTECVVHKAVMHLFPDEKDFSYTKYIVMVIYGEAKKLAYCKEGSETWTSLEEYGSGYDDIICHDEEFYAVDGYGKVLRLQLISAGSNTSSPASTMQLPPEWFVWGQKAYFVRVGAKLCLVLRHFEDQPGRDWKTSFVGVCVLDFGQEKKGLEVDDIGDWTILLGRHCAAAVPSWPGLRSNCVYFKDECPYDDIYKVGHVRAFSFAERSVQEIEYGSHIWKNIWEELVLPVD</sequence>
<evidence type="ECO:0000313" key="3">
    <source>
        <dbReference type="Proteomes" id="UP001141552"/>
    </source>
</evidence>
<dbReference type="InterPro" id="IPR005174">
    <property type="entry name" value="KIB1-4_b-propeller"/>
</dbReference>
<dbReference type="PANTHER" id="PTHR44259:SF114">
    <property type="entry name" value="OS06G0707300 PROTEIN"/>
    <property type="match status" value="1"/>
</dbReference>
<proteinExistence type="predicted"/>
<keyword evidence="3" id="KW-1185">Reference proteome</keyword>
<organism evidence="2 3">
    <name type="scientific">Turnera subulata</name>
    <dbReference type="NCBI Taxonomy" id="218843"/>
    <lineage>
        <taxon>Eukaryota</taxon>
        <taxon>Viridiplantae</taxon>
        <taxon>Streptophyta</taxon>
        <taxon>Embryophyta</taxon>
        <taxon>Tracheophyta</taxon>
        <taxon>Spermatophyta</taxon>
        <taxon>Magnoliopsida</taxon>
        <taxon>eudicotyledons</taxon>
        <taxon>Gunneridae</taxon>
        <taxon>Pentapetalae</taxon>
        <taxon>rosids</taxon>
        <taxon>fabids</taxon>
        <taxon>Malpighiales</taxon>
        <taxon>Passifloraceae</taxon>
        <taxon>Turnera</taxon>
    </lineage>
</organism>
<dbReference type="EMBL" id="JAKUCV010000732">
    <property type="protein sequence ID" value="KAJ4848975.1"/>
    <property type="molecule type" value="Genomic_DNA"/>
</dbReference>
<reference evidence="2" key="1">
    <citation type="submission" date="2022-02" db="EMBL/GenBank/DDBJ databases">
        <authorList>
            <person name="Henning P.M."/>
            <person name="McCubbin A.G."/>
            <person name="Shore J.S."/>
        </authorList>
    </citation>
    <scope>NUCLEOTIDE SEQUENCE</scope>
    <source>
        <strain evidence="2">F60SS</strain>
        <tissue evidence="2">Leaves</tissue>
    </source>
</reference>
<evidence type="ECO:0000313" key="2">
    <source>
        <dbReference type="EMBL" id="KAJ4848975.1"/>
    </source>
</evidence>
<dbReference type="Proteomes" id="UP001141552">
    <property type="component" value="Unassembled WGS sequence"/>
</dbReference>
<dbReference type="InterPro" id="IPR050942">
    <property type="entry name" value="F-box_BR-signaling"/>
</dbReference>
<comment type="caution">
    <text evidence="2">The sequence shown here is derived from an EMBL/GenBank/DDBJ whole genome shotgun (WGS) entry which is preliminary data.</text>
</comment>
<name>A0A9Q0GH56_9ROSI</name>
<dbReference type="AlphaFoldDB" id="A0A9Q0GH56"/>
<reference evidence="2" key="2">
    <citation type="journal article" date="2023" name="Plants (Basel)">
        <title>Annotation of the Turnera subulata (Passifloraceae) Draft Genome Reveals the S-Locus Evolved after the Divergence of Turneroideae from Passifloroideae in a Stepwise Manner.</title>
        <authorList>
            <person name="Henning P.M."/>
            <person name="Roalson E.H."/>
            <person name="Mir W."/>
            <person name="McCubbin A.G."/>
            <person name="Shore J.S."/>
        </authorList>
    </citation>
    <scope>NUCLEOTIDE SEQUENCE</scope>
    <source>
        <strain evidence="2">F60SS</strain>
    </source>
</reference>
<feature type="domain" description="KIB1-4 beta-propeller" evidence="1">
    <location>
        <begin position="63"/>
        <end position="302"/>
    </location>
</feature>
<protein>
    <recommendedName>
        <fullName evidence="1">KIB1-4 beta-propeller domain-containing protein</fullName>
    </recommendedName>
</protein>
<dbReference type="Pfam" id="PF03478">
    <property type="entry name" value="Beta-prop_KIB1-4"/>
    <property type="match status" value="1"/>
</dbReference>
<gene>
    <name evidence="2" type="ORF">Tsubulata_018713</name>
</gene>
<accession>A0A9Q0GH56</accession>
<dbReference type="OrthoDB" id="642536at2759"/>
<dbReference type="PANTHER" id="PTHR44259">
    <property type="entry name" value="OS07G0183000 PROTEIN-RELATED"/>
    <property type="match status" value="1"/>
</dbReference>
<evidence type="ECO:0000259" key="1">
    <source>
        <dbReference type="Pfam" id="PF03478"/>
    </source>
</evidence>